<dbReference type="EMBL" id="MT141257">
    <property type="protein sequence ID" value="QJA57162.1"/>
    <property type="molecule type" value="Genomic_DNA"/>
</dbReference>
<sequence length="589" mass="67217">MTEPNGQQLEDFKKLQLITYEAEKAAELAFRQKLLNIYAEARQDKETISSDWNTFIAFLRGQQWPKRRPSYKVSAVINFLIENIERKTALLSDAKPIPNIKPRNDKLQDTADILNTIINSIFENSSFGQANTDLVENSQVFGSGFIGTLFDADGDNHGGDVSVVSYDPRAVYVDPLVRKSYLLHEAEYVIIEDIWPLTKAKDMYPERADMFKADAGLERFRNDKQGFFATMRNKIFKSPQDEVVKSEIPRVYVREFWLKDRSVGENDKPRFKNKARKVCMVGEVIADDGDNPYNDGMHPIDMLIWHTDFNTSWGWGDVELLRNPQELQNKIIATVIENISLMSNAIWIGDTDALEKQDWNKLNNEPGTYVKKRIGRELRREPGMPLPEYVLRTLDYVGISTEKISGMVDVMRGIRTGQVSSGVGIESLQLMAQALIRLRARALEALHERVGRKLVSRIFQFYPPKKIMDVLMETNRDVTQLEAITSELLKDISERKGDEWTNISFKIEPGSSLGLAQTQRRIESMKLREMQVIDNRALLEDLEYPHRETVLKRTEEKLTDAGEAEMGAGDASRGTRFPVQEGASPVGRT</sequence>
<accession>A0A6M3ILA2</accession>
<dbReference type="InterPro" id="IPR032427">
    <property type="entry name" value="P22_portal"/>
</dbReference>
<dbReference type="Pfam" id="PF16510">
    <property type="entry name" value="P22_portal"/>
    <property type="match status" value="1"/>
</dbReference>
<evidence type="ECO:0000313" key="2">
    <source>
        <dbReference type="EMBL" id="QJA57162.1"/>
    </source>
</evidence>
<reference evidence="2" key="1">
    <citation type="submission" date="2020-03" db="EMBL/GenBank/DDBJ databases">
        <title>The deep terrestrial virosphere.</title>
        <authorList>
            <person name="Holmfeldt K."/>
            <person name="Nilsson E."/>
            <person name="Simone D."/>
            <person name="Lopez-Fernandez M."/>
            <person name="Wu X."/>
            <person name="de Brujin I."/>
            <person name="Lundin D."/>
            <person name="Andersson A."/>
            <person name="Bertilsson S."/>
            <person name="Dopson M."/>
        </authorList>
    </citation>
    <scope>NUCLEOTIDE SEQUENCE</scope>
    <source>
        <strain evidence="2">MM415B01699</strain>
    </source>
</reference>
<feature type="region of interest" description="Disordered" evidence="1">
    <location>
        <begin position="554"/>
        <end position="589"/>
    </location>
</feature>
<proteinExistence type="predicted"/>
<name>A0A6M3ILA2_9ZZZZ</name>
<gene>
    <name evidence="2" type="ORF">MM415B01699_0012</name>
</gene>
<protein>
    <submittedName>
        <fullName evidence="2">Putative head to tail joining protein</fullName>
    </submittedName>
</protein>
<evidence type="ECO:0000256" key="1">
    <source>
        <dbReference type="SAM" id="MobiDB-lite"/>
    </source>
</evidence>
<dbReference type="AlphaFoldDB" id="A0A6M3ILA2"/>
<organism evidence="2">
    <name type="scientific">viral metagenome</name>
    <dbReference type="NCBI Taxonomy" id="1070528"/>
    <lineage>
        <taxon>unclassified sequences</taxon>
        <taxon>metagenomes</taxon>
        <taxon>organismal metagenomes</taxon>
    </lineage>
</organism>